<feature type="transmembrane region" description="Helical" evidence="2">
    <location>
        <begin position="34"/>
        <end position="54"/>
    </location>
</feature>
<dbReference type="InterPro" id="IPR001841">
    <property type="entry name" value="Znf_RING"/>
</dbReference>
<dbReference type="GO" id="GO:0008270">
    <property type="term" value="F:zinc ion binding"/>
    <property type="evidence" value="ECO:0007669"/>
    <property type="project" value="UniProtKB-KW"/>
</dbReference>
<gene>
    <name evidence="5" type="ORF">BCV71DRAFT_207430</name>
</gene>
<keyword evidence="3" id="KW-0732">Signal</keyword>
<dbReference type="PROSITE" id="PS50089">
    <property type="entry name" value="ZF_RING_2"/>
    <property type="match status" value="1"/>
</dbReference>
<dbReference type="CDD" id="cd16454">
    <property type="entry name" value="RING-H2_PA-TM-RING"/>
    <property type="match status" value="1"/>
</dbReference>
<name>A0A1X0RKU2_RHIZD</name>
<evidence type="ECO:0000256" key="3">
    <source>
        <dbReference type="SAM" id="SignalP"/>
    </source>
</evidence>
<feature type="domain" description="RING-type" evidence="4">
    <location>
        <begin position="243"/>
        <end position="284"/>
    </location>
</feature>
<dbReference type="InterPro" id="IPR013083">
    <property type="entry name" value="Znf_RING/FYVE/PHD"/>
</dbReference>
<keyword evidence="2" id="KW-0812">Transmembrane</keyword>
<keyword evidence="1" id="KW-0863">Zinc-finger</keyword>
<dbReference type="Proteomes" id="UP000242381">
    <property type="component" value="Unassembled WGS sequence"/>
</dbReference>
<dbReference type="PANTHER" id="PTHR46225:SF19">
    <property type="entry name" value="RING-TYPE DOMAIN-CONTAINING PROTEIN"/>
    <property type="match status" value="1"/>
</dbReference>
<feature type="transmembrane region" description="Helical" evidence="2">
    <location>
        <begin position="113"/>
        <end position="146"/>
    </location>
</feature>
<dbReference type="Gene3D" id="3.30.40.10">
    <property type="entry name" value="Zinc/RING finger domain, C3HC4 (zinc finger)"/>
    <property type="match status" value="1"/>
</dbReference>
<evidence type="ECO:0000313" key="6">
    <source>
        <dbReference type="Proteomes" id="UP000242381"/>
    </source>
</evidence>
<evidence type="ECO:0000313" key="5">
    <source>
        <dbReference type="EMBL" id="ORE12541.1"/>
    </source>
</evidence>
<dbReference type="AlphaFoldDB" id="A0A1X0RKU2"/>
<dbReference type="Pfam" id="PF13639">
    <property type="entry name" value="zf-RING_2"/>
    <property type="match status" value="1"/>
</dbReference>
<protein>
    <recommendedName>
        <fullName evidence="4">RING-type domain-containing protein</fullName>
    </recommendedName>
</protein>
<feature type="signal peptide" evidence="3">
    <location>
        <begin position="1"/>
        <end position="18"/>
    </location>
</feature>
<feature type="chain" id="PRO_5013140326" description="RING-type domain-containing protein" evidence="3">
    <location>
        <begin position="19"/>
        <end position="302"/>
    </location>
</feature>
<dbReference type="PANTHER" id="PTHR46225">
    <property type="entry name" value="C3H4 TYPE ZINC FINGER PROTEIN"/>
    <property type="match status" value="1"/>
</dbReference>
<evidence type="ECO:0000256" key="1">
    <source>
        <dbReference type="PROSITE-ProRule" id="PRU00175"/>
    </source>
</evidence>
<keyword evidence="1" id="KW-0862">Zinc</keyword>
<keyword evidence="1" id="KW-0479">Metal-binding</keyword>
<proteinExistence type="predicted"/>
<dbReference type="VEuPathDB" id="FungiDB:BCV72DRAFT_183021"/>
<organism evidence="5 6">
    <name type="scientific">Rhizopus microsporus</name>
    <dbReference type="NCBI Taxonomy" id="58291"/>
    <lineage>
        <taxon>Eukaryota</taxon>
        <taxon>Fungi</taxon>
        <taxon>Fungi incertae sedis</taxon>
        <taxon>Mucoromycota</taxon>
        <taxon>Mucoromycotina</taxon>
        <taxon>Mucoromycetes</taxon>
        <taxon>Mucorales</taxon>
        <taxon>Mucorineae</taxon>
        <taxon>Rhizopodaceae</taxon>
        <taxon>Rhizopus</taxon>
    </lineage>
</organism>
<feature type="transmembrane region" description="Helical" evidence="2">
    <location>
        <begin position="84"/>
        <end position="101"/>
    </location>
</feature>
<keyword evidence="2" id="KW-1133">Transmembrane helix</keyword>
<dbReference type="OMA" id="PLCKFEI"/>
<accession>A0A1X0RKU2</accession>
<dbReference type="SMART" id="SM00184">
    <property type="entry name" value="RING"/>
    <property type="match status" value="1"/>
</dbReference>
<dbReference type="EMBL" id="KV921647">
    <property type="protein sequence ID" value="ORE12541.1"/>
    <property type="molecule type" value="Genomic_DNA"/>
</dbReference>
<sequence length="302" mass="34601">MSLILVIFQVAVTVTVLAVGSSQVIRTPRCEQPLQLYLIIYVIRVGLSCPLVVYQHLSRPSRQQPNPEQSRSLMSGWAYRLKSLLDLFAILWFIVGNYLIFSPSGCSEDASLFYYTILAWIILGYALLLIPVFVCISVIFCLPVVLVAMRAFNINISTVMEGGSKEELDKIPIFRYKTHTVEQSPEQEQQGCAVSTPVEGETTKRSKSNFIRRWMKRRHGVTEQEQSSHIEALTISRSEDAICSICLSEYENDDLLCKLWCGHIYHRDCVKEWLSLNATCPLCKRDFRGKDFNHENQDEEEY</sequence>
<keyword evidence="2" id="KW-0472">Membrane</keyword>
<evidence type="ECO:0000256" key="2">
    <source>
        <dbReference type="SAM" id="Phobius"/>
    </source>
</evidence>
<dbReference type="SUPFAM" id="SSF57850">
    <property type="entry name" value="RING/U-box"/>
    <property type="match status" value="1"/>
</dbReference>
<evidence type="ECO:0000259" key="4">
    <source>
        <dbReference type="PROSITE" id="PS50089"/>
    </source>
</evidence>
<reference evidence="5 6" key="1">
    <citation type="journal article" date="2016" name="Proc. Natl. Acad. Sci. U.S.A.">
        <title>Lipid metabolic changes in an early divergent fungus govern the establishment of a mutualistic symbiosis with endobacteria.</title>
        <authorList>
            <person name="Lastovetsky O.A."/>
            <person name="Gaspar M.L."/>
            <person name="Mondo S.J."/>
            <person name="LaButti K.M."/>
            <person name="Sandor L."/>
            <person name="Grigoriev I.V."/>
            <person name="Henry S.A."/>
            <person name="Pawlowska T.E."/>
        </authorList>
    </citation>
    <scope>NUCLEOTIDE SEQUENCE [LARGE SCALE GENOMIC DNA]</scope>
    <source>
        <strain evidence="5 6">ATCC 11559</strain>
    </source>
</reference>